<dbReference type="Gene3D" id="3.40.50.1820">
    <property type="entry name" value="alpha/beta hydrolase"/>
    <property type="match status" value="1"/>
</dbReference>
<dbReference type="InterPro" id="IPR029058">
    <property type="entry name" value="AB_hydrolase_fold"/>
</dbReference>
<gene>
    <name evidence="1" type="ORF">PG997_007222</name>
</gene>
<accession>A0ABR1W7E7</accession>
<dbReference type="PANTHER" id="PTHR31591:SF7">
    <property type="entry name" value="DUF1749-DOMAIN-CONTAINING PROTEIN"/>
    <property type="match status" value="1"/>
</dbReference>
<keyword evidence="2" id="KW-1185">Reference proteome</keyword>
<dbReference type="Proteomes" id="UP001433268">
    <property type="component" value="Unassembled WGS sequence"/>
</dbReference>
<protein>
    <submittedName>
        <fullName evidence="1">Uncharacterized protein</fullName>
    </submittedName>
</protein>
<name>A0ABR1W7E7_9PEZI</name>
<dbReference type="SUPFAM" id="SSF53474">
    <property type="entry name" value="alpha/beta-Hydrolases"/>
    <property type="match status" value="1"/>
</dbReference>
<dbReference type="InterPro" id="IPR013744">
    <property type="entry name" value="SidJ"/>
</dbReference>
<dbReference type="GeneID" id="92044597"/>
<reference evidence="1 2" key="1">
    <citation type="submission" date="2023-01" db="EMBL/GenBank/DDBJ databases">
        <title>Analysis of 21 Apiospora genomes using comparative genomics revels a genus with tremendous synthesis potential of carbohydrate active enzymes and secondary metabolites.</title>
        <authorList>
            <person name="Sorensen T."/>
        </authorList>
    </citation>
    <scope>NUCLEOTIDE SEQUENCE [LARGE SCALE GENOMIC DNA]</scope>
    <source>
        <strain evidence="1 2">CBS 114990</strain>
    </source>
</reference>
<evidence type="ECO:0000313" key="1">
    <source>
        <dbReference type="EMBL" id="KAK8079404.1"/>
    </source>
</evidence>
<proteinExistence type="predicted"/>
<dbReference type="Pfam" id="PF08538">
    <property type="entry name" value="DUF1749"/>
    <property type="match status" value="1"/>
</dbReference>
<dbReference type="EMBL" id="JAQQWN010000006">
    <property type="protein sequence ID" value="KAK8079404.1"/>
    <property type="molecule type" value="Genomic_DNA"/>
</dbReference>
<sequence length="316" mass="34342">MSSSAAGTTFPTTVHRFESPTPLNTAFETGPANAQNALVFIGGLGDGPFTVYYPRAISAAFSEQGNAADLSFSLFEFRLGSSYTQFGFKRLSDDVADIAALVKYLRSLGKRKIVLIGHSTGTQDCMEYVSPAYPDVPPVDGFILQAPACDRAALLMEMGAGKLDETVEKARGLIAEGKGEERMPVGSIPPGIFDVPISADRFYSLAAKDGGDNYFDPDYTADEARPFWQRFEKPLLILHSGNDEYVPSSVDKEGLVKQWKTLCRPGVASDLSGTIPNADHRVEKPPGEAEKWLVDTVLKFLKQSVSDSRFNARPDP</sequence>
<dbReference type="PANTHER" id="PTHR31591">
    <property type="entry name" value="UPF0613 PROTEIN PB24D3.06C"/>
    <property type="match status" value="1"/>
</dbReference>
<dbReference type="RefSeq" id="XP_066666879.1">
    <property type="nucleotide sequence ID" value="XM_066811537.1"/>
</dbReference>
<organism evidence="1 2">
    <name type="scientific">Apiospora hydei</name>
    <dbReference type="NCBI Taxonomy" id="1337664"/>
    <lineage>
        <taxon>Eukaryota</taxon>
        <taxon>Fungi</taxon>
        <taxon>Dikarya</taxon>
        <taxon>Ascomycota</taxon>
        <taxon>Pezizomycotina</taxon>
        <taxon>Sordariomycetes</taxon>
        <taxon>Xylariomycetidae</taxon>
        <taxon>Amphisphaeriales</taxon>
        <taxon>Apiosporaceae</taxon>
        <taxon>Apiospora</taxon>
    </lineage>
</organism>
<comment type="caution">
    <text evidence="1">The sequence shown here is derived from an EMBL/GenBank/DDBJ whole genome shotgun (WGS) entry which is preliminary data.</text>
</comment>
<evidence type="ECO:0000313" key="2">
    <source>
        <dbReference type="Proteomes" id="UP001433268"/>
    </source>
</evidence>